<evidence type="ECO:0000313" key="1">
    <source>
        <dbReference type="EMBL" id="KAI3820780.1"/>
    </source>
</evidence>
<proteinExistence type="predicted"/>
<name>A0ACB9JM08_9ASTR</name>
<protein>
    <submittedName>
        <fullName evidence="1">Uncharacterized protein</fullName>
    </submittedName>
</protein>
<sequence>MSCPRNYEDYEASSSSKLPVNLKLVFLNEVASPVFTKQKITGKASGGDENKSIEVMLIDSNTGRRITSGPVASTKVKMVLLRGDYGGSAIREFKRCGHAVTFE</sequence>
<reference evidence="2" key="1">
    <citation type="journal article" date="2022" name="Mol. Ecol. Resour.">
        <title>The genomes of chicory, endive, great burdock and yacon provide insights into Asteraceae palaeo-polyploidization history and plant inulin production.</title>
        <authorList>
            <person name="Fan W."/>
            <person name="Wang S."/>
            <person name="Wang H."/>
            <person name="Wang A."/>
            <person name="Jiang F."/>
            <person name="Liu H."/>
            <person name="Zhao H."/>
            <person name="Xu D."/>
            <person name="Zhang Y."/>
        </authorList>
    </citation>
    <scope>NUCLEOTIDE SEQUENCE [LARGE SCALE GENOMIC DNA]</scope>
    <source>
        <strain evidence="2">cv. Yunnan</strain>
    </source>
</reference>
<gene>
    <name evidence="1" type="ORF">L1987_08328</name>
</gene>
<dbReference type="EMBL" id="CM042020">
    <property type="protein sequence ID" value="KAI3820780.1"/>
    <property type="molecule type" value="Genomic_DNA"/>
</dbReference>
<organism evidence="1 2">
    <name type="scientific">Smallanthus sonchifolius</name>
    <dbReference type="NCBI Taxonomy" id="185202"/>
    <lineage>
        <taxon>Eukaryota</taxon>
        <taxon>Viridiplantae</taxon>
        <taxon>Streptophyta</taxon>
        <taxon>Embryophyta</taxon>
        <taxon>Tracheophyta</taxon>
        <taxon>Spermatophyta</taxon>
        <taxon>Magnoliopsida</taxon>
        <taxon>eudicotyledons</taxon>
        <taxon>Gunneridae</taxon>
        <taxon>Pentapetalae</taxon>
        <taxon>asterids</taxon>
        <taxon>campanulids</taxon>
        <taxon>Asterales</taxon>
        <taxon>Asteraceae</taxon>
        <taxon>Asteroideae</taxon>
        <taxon>Heliantheae alliance</taxon>
        <taxon>Millerieae</taxon>
        <taxon>Smallanthus</taxon>
    </lineage>
</organism>
<evidence type="ECO:0000313" key="2">
    <source>
        <dbReference type="Proteomes" id="UP001056120"/>
    </source>
</evidence>
<dbReference type="Proteomes" id="UP001056120">
    <property type="component" value="Linkage Group LG03"/>
</dbReference>
<comment type="caution">
    <text evidence="1">The sequence shown here is derived from an EMBL/GenBank/DDBJ whole genome shotgun (WGS) entry which is preliminary data.</text>
</comment>
<reference evidence="1 2" key="2">
    <citation type="journal article" date="2022" name="Mol. Ecol. Resour.">
        <title>The genomes of chicory, endive, great burdock and yacon provide insights into Asteraceae paleo-polyploidization history and plant inulin production.</title>
        <authorList>
            <person name="Fan W."/>
            <person name="Wang S."/>
            <person name="Wang H."/>
            <person name="Wang A."/>
            <person name="Jiang F."/>
            <person name="Liu H."/>
            <person name="Zhao H."/>
            <person name="Xu D."/>
            <person name="Zhang Y."/>
        </authorList>
    </citation>
    <scope>NUCLEOTIDE SEQUENCE [LARGE SCALE GENOMIC DNA]</scope>
    <source>
        <strain evidence="2">cv. Yunnan</strain>
        <tissue evidence="1">Leaves</tissue>
    </source>
</reference>
<accession>A0ACB9JM08</accession>
<keyword evidence="2" id="KW-1185">Reference proteome</keyword>